<evidence type="ECO:0008006" key="3">
    <source>
        <dbReference type="Google" id="ProtNLM"/>
    </source>
</evidence>
<name>A0ABV8Z905_9FLAO</name>
<accession>A0ABV8Z905</accession>
<dbReference type="EMBL" id="JBHSFY010000003">
    <property type="protein sequence ID" value="MFC4476486.1"/>
    <property type="molecule type" value="Genomic_DNA"/>
</dbReference>
<evidence type="ECO:0000313" key="1">
    <source>
        <dbReference type="EMBL" id="MFC4476486.1"/>
    </source>
</evidence>
<sequence length="171" mass="19987">MKKIIGILFLLVCFSCDPMDDRMSFMNNSNSNVHVRMLFLDQDEISETMVGLREVKNNEIQIIGILYNWESEFKKRKSDTLLKVIVYKDFKFLKDKYEQSSLIKSDSLLGVGEYEYRSYSYKDLERRNWKINYPKDGFEKGLPLFDVSVLGHDHPAGASVPLVKAKRIDKE</sequence>
<dbReference type="RefSeq" id="WP_379795855.1">
    <property type="nucleotide sequence ID" value="NZ_JBHSFY010000003.1"/>
</dbReference>
<gene>
    <name evidence="1" type="ORF">ACFO3N_05370</name>
</gene>
<evidence type="ECO:0000313" key="2">
    <source>
        <dbReference type="Proteomes" id="UP001596003"/>
    </source>
</evidence>
<protein>
    <recommendedName>
        <fullName evidence="3">Lipoprotein</fullName>
    </recommendedName>
</protein>
<keyword evidence="2" id="KW-1185">Reference proteome</keyword>
<proteinExistence type="predicted"/>
<organism evidence="1 2">
    <name type="scientific">Flavobacterium chungangensis</name>
    <dbReference type="NCBI Taxonomy" id="2708132"/>
    <lineage>
        <taxon>Bacteria</taxon>
        <taxon>Pseudomonadati</taxon>
        <taxon>Bacteroidota</taxon>
        <taxon>Flavobacteriia</taxon>
        <taxon>Flavobacteriales</taxon>
        <taxon>Flavobacteriaceae</taxon>
        <taxon>Flavobacterium</taxon>
    </lineage>
</organism>
<comment type="caution">
    <text evidence="1">The sequence shown here is derived from an EMBL/GenBank/DDBJ whole genome shotgun (WGS) entry which is preliminary data.</text>
</comment>
<dbReference type="Proteomes" id="UP001596003">
    <property type="component" value="Unassembled WGS sequence"/>
</dbReference>
<reference evidence="2" key="1">
    <citation type="journal article" date="2019" name="Int. J. Syst. Evol. Microbiol.">
        <title>The Global Catalogue of Microorganisms (GCM) 10K type strain sequencing project: providing services to taxonomists for standard genome sequencing and annotation.</title>
        <authorList>
            <consortium name="The Broad Institute Genomics Platform"/>
            <consortium name="The Broad Institute Genome Sequencing Center for Infectious Disease"/>
            <person name="Wu L."/>
            <person name="Ma J."/>
        </authorList>
    </citation>
    <scope>NUCLEOTIDE SEQUENCE [LARGE SCALE GENOMIC DNA]</scope>
    <source>
        <strain evidence="2">NBRC 103627</strain>
    </source>
</reference>